<dbReference type="WBParaSite" id="DME_0000998701-mRNA-1">
    <property type="protein sequence ID" value="DME_0000998701-mRNA-1"/>
    <property type="gene ID" value="DME_0000998701"/>
</dbReference>
<reference evidence="8" key="1">
    <citation type="submission" date="2017-02" db="UniProtKB">
        <authorList>
            <consortium name="WormBaseParasite"/>
        </authorList>
    </citation>
    <scope>IDENTIFICATION</scope>
</reference>
<dbReference type="GO" id="GO:0015031">
    <property type="term" value="P:protein transport"/>
    <property type="evidence" value="ECO:0007669"/>
    <property type="project" value="UniProtKB-UniRule"/>
</dbReference>
<evidence type="ECO:0000313" key="5">
    <source>
        <dbReference type="EMBL" id="VDN53554.1"/>
    </source>
</evidence>
<evidence type="ECO:0000313" key="7">
    <source>
        <dbReference type="Proteomes" id="UP000274756"/>
    </source>
</evidence>
<evidence type="ECO:0000313" key="8">
    <source>
        <dbReference type="WBParaSite" id="DME_0000998701-mRNA-1"/>
    </source>
</evidence>
<comment type="subcellular location">
    <subcellularLocation>
        <location evidence="4">Golgi apparatus</location>
        <location evidence="4">trans-Golgi network</location>
    </subcellularLocation>
</comment>
<dbReference type="GO" id="GO:0005829">
    <property type="term" value="C:cytosol"/>
    <property type="evidence" value="ECO:0007669"/>
    <property type="project" value="GOC"/>
</dbReference>
<dbReference type="STRING" id="318479.A0A0N4UPT7"/>
<keyword evidence="7" id="KW-1185">Reference proteome</keyword>
<name>A0A0N4UPT7_DRAME</name>
<dbReference type="GO" id="GO:0032456">
    <property type="term" value="P:endocytic recycling"/>
    <property type="evidence" value="ECO:0007669"/>
    <property type="project" value="TreeGrafter"/>
</dbReference>
<organism evidence="6 8">
    <name type="scientific">Dracunculus medinensis</name>
    <name type="common">Guinea worm</name>
    <dbReference type="NCBI Taxonomy" id="318479"/>
    <lineage>
        <taxon>Eukaryota</taxon>
        <taxon>Metazoa</taxon>
        <taxon>Ecdysozoa</taxon>
        <taxon>Nematoda</taxon>
        <taxon>Chromadorea</taxon>
        <taxon>Rhabditida</taxon>
        <taxon>Spirurina</taxon>
        <taxon>Dracunculoidea</taxon>
        <taxon>Dracunculidae</taxon>
        <taxon>Dracunculus</taxon>
    </lineage>
</organism>
<dbReference type="Proteomes" id="UP000274756">
    <property type="component" value="Unassembled WGS sequence"/>
</dbReference>
<dbReference type="Pfam" id="PF08700">
    <property type="entry name" value="VPS51_Exo84_N"/>
    <property type="match status" value="1"/>
</dbReference>
<dbReference type="EMBL" id="UYYG01000144">
    <property type="protein sequence ID" value="VDN53554.1"/>
    <property type="molecule type" value="Genomic_DNA"/>
</dbReference>
<dbReference type="InterPro" id="IPR016159">
    <property type="entry name" value="Cullin_repeat-like_dom_sf"/>
</dbReference>
<keyword evidence="3" id="KW-0175">Coiled coil</keyword>
<comment type="similarity">
    <text evidence="1 4">Belongs to the VPS51 family.</text>
</comment>
<dbReference type="GO" id="GO:0006869">
    <property type="term" value="P:lipid transport"/>
    <property type="evidence" value="ECO:0007669"/>
    <property type="project" value="UniProtKB-UniRule"/>
</dbReference>
<keyword evidence="4" id="KW-0333">Golgi apparatus</keyword>
<dbReference type="GO" id="GO:0048193">
    <property type="term" value="P:Golgi vesicle transport"/>
    <property type="evidence" value="ECO:0007669"/>
    <property type="project" value="TreeGrafter"/>
</dbReference>
<sequence length="709" mass="81267">MSDAQVNPIDINSAEFDCEAYLSDLLKKKSLDELVAVEETMVHNVRRLDSEMQQLVYENYNKFLTATSTVRRMQNDFSKMDKRMNRISLLSKDLCDAFGKHRSNVSQLAEANRTVKNLQYILSLPQKLRIFYEQKDYNEAVKAYLAAEPTLIRYNNVPSIANIHDECSQLMGNVKERLKVVIKDSLFSSEELVEAITLLLKLDSSSTPVYFLFIENCRRNLKEQVISLRDRNKHALEEDVLEFVDDACSRFLADLSLVSALNHRLFPDQSHNSEMTEMVDSLMLKFEEAVRSRFFYETDARECAIVVRALDRFYRRVSSCNQIIGVDYSSISVCMLNTIARHEITLARSRVVEQVEKTVLEIRKELSSSTYFSHSSGSHLSELVIKLEQTLLVQLKTALASLLLFTASDMTFSSLDPALFLLGFGIDVHEHLVIGALEDIDALGKRFYEHESNKANVVPTVIIILAQFFMNIGNHSVRYILDLCREQFRLVSEREKNNSKLTPFEKIHLAVKTTAHGLLKYYVYFQGVSMSQLLVRSVDSRDWLKCVEPTTVRSAIKHFIDNLTSLSSLIKPFMDEGTRKERSMEVARSHVRRNLNYDSCSISSTLDKLWADRVDFSANIEFNRTSVLTALANVVLKSFLEVIRLQTFSKYGLQQIQVDCYYLQQNLWQFISDEHTTVSLLDEILSSAMHRSVDSLLMDLSLVKAVCSV</sequence>
<dbReference type="GO" id="GO:0007030">
    <property type="term" value="P:Golgi organization"/>
    <property type="evidence" value="ECO:0007669"/>
    <property type="project" value="UniProtKB-UniRule"/>
</dbReference>
<dbReference type="GO" id="GO:0000938">
    <property type="term" value="C:GARP complex"/>
    <property type="evidence" value="ECO:0007669"/>
    <property type="project" value="UniProtKB-UniRule"/>
</dbReference>
<reference evidence="5 7" key="2">
    <citation type="submission" date="2018-11" db="EMBL/GenBank/DDBJ databases">
        <authorList>
            <consortium name="Pathogen Informatics"/>
        </authorList>
    </citation>
    <scope>NUCLEOTIDE SEQUENCE [LARGE SCALE GENOMIC DNA]</scope>
</reference>
<dbReference type="OrthoDB" id="203678at2759"/>
<dbReference type="PANTHER" id="PTHR15954">
    <property type="entry name" value="VACUOLAR PROTEIN SORTING-ASSOCIATED PROTEIN 51 HOMOLOG"/>
    <property type="match status" value="1"/>
</dbReference>
<dbReference type="GO" id="GO:1990745">
    <property type="term" value="C:EARP complex"/>
    <property type="evidence" value="ECO:0007669"/>
    <property type="project" value="TreeGrafter"/>
</dbReference>
<comment type="subunit">
    <text evidence="4">Component of the Golgi-associated retrograde protein (GARP) complex.</text>
</comment>
<accession>A0A0N4UPT7</accession>
<dbReference type="InterPro" id="IPR014812">
    <property type="entry name" value="Vps51"/>
</dbReference>
<keyword evidence="4" id="KW-0813">Transport</keyword>
<comment type="function">
    <text evidence="4">Acts as component of the GARP complex that is involved in retrograde transport from early and late endosomes to the trans-Golgi network (TGN).</text>
</comment>
<evidence type="ECO:0000256" key="1">
    <source>
        <dbReference type="ARBA" id="ARBA00006080"/>
    </source>
</evidence>
<evidence type="ECO:0000313" key="6">
    <source>
        <dbReference type="Proteomes" id="UP000038040"/>
    </source>
</evidence>
<dbReference type="GO" id="GO:0042147">
    <property type="term" value="P:retrograde transport, endosome to Golgi"/>
    <property type="evidence" value="ECO:0007669"/>
    <property type="project" value="UniProtKB-UniRule"/>
</dbReference>
<evidence type="ECO:0000256" key="3">
    <source>
        <dbReference type="ARBA" id="ARBA00023054"/>
    </source>
</evidence>
<dbReference type="Proteomes" id="UP000038040">
    <property type="component" value="Unplaced"/>
</dbReference>
<dbReference type="SUPFAM" id="SSF74788">
    <property type="entry name" value="Cullin repeat-like"/>
    <property type="match status" value="1"/>
</dbReference>
<dbReference type="GO" id="GO:0016020">
    <property type="term" value="C:membrane"/>
    <property type="evidence" value="ECO:0007669"/>
    <property type="project" value="TreeGrafter"/>
</dbReference>
<dbReference type="PANTHER" id="PTHR15954:SF4">
    <property type="entry name" value="VACUOLAR PROTEIN SORTING-ASSOCIATED PROTEIN 51 HOMOLOG"/>
    <property type="match status" value="1"/>
</dbReference>
<dbReference type="AlphaFoldDB" id="A0A0N4UPT7"/>
<proteinExistence type="inferred from homology"/>
<evidence type="ECO:0000256" key="2">
    <source>
        <dbReference type="ARBA" id="ARBA00016122"/>
    </source>
</evidence>
<keyword evidence="4" id="KW-0445">Lipid transport</keyword>
<keyword evidence="4" id="KW-0653">Protein transport</keyword>
<protein>
    <recommendedName>
        <fullName evidence="2 4">Vacuolar protein sorting-associated protein 51 homolog</fullName>
    </recommendedName>
</protein>
<evidence type="ECO:0000256" key="4">
    <source>
        <dbReference type="RuleBase" id="RU368010"/>
    </source>
</evidence>
<gene>
    <name evidence="5" type="ORF">DME_LOCUS3527</name>
</gene>
<dbReference type="GO" id="GO:0007041">
    <property type="term" value="P:lysosomal transport"/>
    <property type="evidence" value="ECO:0007669"/>
    <property type="project" value="TreeGrafter"/>
</dbReference>